<accession>A0ABZ3IGI1</accession>
<protein>
    <recommendedName>
        <fullName evidence="3">HNH endonuclease</fullName>
    </recommendedName>
</protein>
<sequence>MLQKRKKVRLTGKPLAKLNNDIHERDDHTCIIDGCGRYVSDKEKFHHEPQGNDKEDRIECGALLCYKHHIERHRGMNSAAIRQQCVDYLQRKYSQGYIAGINSLLPNGVRKWKKEDIYSVSQRI</sequence>
<gene>
    <name evidence="1" type="ORF">SPSIL_008890</name>
</gene>
<dbReference type="RefSeq" id="WP_094607749.1">
    <property type="nucleotide sequence ID" value="NZ_CP155573.1"/>
</dbReference>
<dbReference type="Proteomes" id="UP000216752">
    <property type="component" value="Chromosome"/>
</dbReference>
<reference evidence="1" key="1">
    <citation type="submission" date="2024-05" db="EMBL/GenBank/DDBJ databases">
        <title>Isolation and characterization of Sporomusa carbonis sp. nov., a carboxydotrophic hydrogenogen in the genus of Sporomusa isolated from a charcoal burning pile.</title>
        <authorList>
            <person name="Boeer T."/>
            <person name="Rosenbaum F."/>
            <person name="Eysell L."/>
            <person name="Mueller V."/>
            <person name="Daniel R."/>
            <person name="Poehlein A."/>
        </authorList>
    </citation>
    <scope>NUCLEOTIDE SEQUENCE [LARGE SCALE GENOMIC DNA]</scope>
    <source>
        <strain evidence="1">DSM 10669</strain>
    </source>
</reference>
<keyword evidence="2" id="KW-1185">Reference proteome</keyword>
<organism evidence="1 2">
    <name type="scientific">Sporomusa silvacetica DSM 10669</name>
    <dbReference type="NCBI Taxonomy" id="1123289"/>
    <lineage>
        <taxon>Bacteria</taxon>
        <taxon>Bacillati</taxon>
        <taxon>Bacillota</taxon>
        <taxon>Negativicutes</taxon>
        <taxon>Selenomonadales</taxon>
        <taxon>Sporomusaceae</taxon>
        <taxon>Sporomusa</taxon>
    </lineage>
</organism>
<evidence type="ECO:0000313" key="1">
    <source>
        <dbReference type="EMBL" id="XFO64780.1"/>
    </source>
</evidence>
<proteinExistence type="predicted"/>
<name>A0ABZ3IGI1_9FIRM</name>
<evidence type="ECO:0000313" key="2">
    <source>
        <dbReference type="Proteomes" id="UP000216752"/>
    </source>
</evidence>
<dbReference type="EMBL" id="CP155573">
    <property type="protein sequence ID" value="XFO64780.1"/>
    <property type="molecule type" value="Genomic_DNA"/>
</dbReference>
<evidence type="ECO:0008006" key="3">
    <source>
        <dbReference type="Google" id="ProtNLM"/>
    </source>
</evidence>